<dbReference type="Proteomes" id="UP000722125">
    <property type="component" value="Unassembled WGS sequence"/>
</dbReference>
<name>A0ABS5TXH9_9CELL</name>
<dbReference type="EMBL" id="JAHBOH010000001">
    <property type="protein sequence ID" value="MBT0993863.1"/>
    <property type="molecule type" value="Genomic_DNA"/>
</dbReference>
<reference evidence="1 2" key="1">
    <citation type="submission" date="2021-05" db="EMBL/GenBank/DDBJ databases">
        <title>Description of Cellulomonas sp. DKR-3 sp. nov.</title>
        <authorList>
            <person name="Dahal R.H."/>
            <person name="Chaudhary D.K."/>
        </authorList>
    </citation>
    <scope>NUCLEOTIDE SEQUENCE [LARGE SCALE GENOMIC DNA]</scope>
    <source>
        <strain evidence="1 2">DKR-3</strain>
    </source>
</reference>
<proteinExistence type="predicted"/>
<protein>
    <submittedName>
        <fullName evidence="1">Uncharacterized protein</fullName>
    </submittedName>
</protein>
<comment type="caution">
    <text evidence="1">The sequence shown here is derived from an EMBL/GenBank/DDBJ whole genome shotgun (WGS) entry which is preliminary data.</text>
</comment>
<sequence>MSAWEDFDRKTASLVGLRVDAVEYWDIYNFSPEPREWDYGHWHHAVMGVGLQTSAGPFSVLWTNTFSDYGVEVFPDPMTSFLQQGEHAPESWSVTDHAQWRSRAGQPVTAVATHWELMGSTIRFAEGARVPTALRLDFAAGPVWLVAGMPNEDGTLFVPADEIVVAFTTEAMLGFGFPVGSFTLA</sequence>
<dbReference type="RefSeq" id="WP_214348122.1">
    <property type="nucleotide sequence ID" value="NZ_JAHBOH010000001.1"/>
</dbReference>
<evidence type="ECO:0000313" key="2">
    <source>
        <dbReference type="Proteomes" id="UP000722125"/>
    </source>
</evidence>
<accession>A0ABS5TXH9</accession>
<keyword evidence="2" id="KW-1185">Reference proteome</keyword>
<evidence type="ECO:0000313" key="1">
    <source>
        <dbReference type="EMBL" id="MBT0993863.1"/>
    </source>
</evidence>
<gene>
    <name evidence="1" type="ORF">KIN34_06130</name>
</gene>
<organism evidence="1 2">
    <name type="scientific">Cellulomonas fulva</name>
    <dbReference type="NCBI Taxonomy" id="2835530"/>
    <lineage>
        <taxon>Bacteria</taxon>
        <taxon>Bacillati</taxon>
        <taxon>Actinomycetota</taxon>
        <taxon>Actinomycetes</taxon>
        <taxon>Micrococcales</taxon>
        <taxon>Cellulomonadaceae</taxon>
        <taxon>Cellulomonas</taxon>
    </lineage>
</organism>